<dbReference type="InterPro" id="IPR020596">
    <property type="entry name" value="rRNA_Ade_Mease_Trfase_CS"/>
</dbReference>
<dbReference type="SUPFAM" id="SSF53335">
    <property type="entry name" value="S-adenosyl-L-methionine-dependent methyltransferases"/>
    <property type="match status" value="1"/>
</dbReference>
<organism evidence="2 3">
    <name type="scientific">Thermoflavimicrobium daqui</name>
    <dbReference type="NCBI Taxonomy" id="2137476"/>
    <lineage>
        <taxon>Bacteria</taxon>
        <taxon>Bacillati</taxon>
        <taxon>Bacillota</taxon>
        <taxon>Bacilli</taxon>
        <taxon>Bacillales</taxon>
        <taxon>Thermoactinomycetaceae</taxon>
        <taxon>Thermoflavimicrobium</taxon>
    </lineage>
</organism>
<dbReference type="Pfam" id="PF13649">
    <property type="entry name" value="Methyltransf_25"/>
    <property type="match status" value="1"/>
</dbReference>
<dbReference type="AlphaFoldDB" id="A0A364K2R6"/>
<dbReference type="GO" id="GO:0000179">
    <property type="term" value="F:rRNA (adenine-N6,N6-)-dimethyltransferase activity"/>
    <property type="evidence" value="ECO:0007669"/>
    <property type="project" value="InterPro"/>
</dbReference>
<feature type="domain" description="Methyltransferase" evidence="1">
    <location>
        <begin position="62"/>
        <end position="159"/>
    </location>
</feature>
<sequence>MQNVGLFSQEGLIILVNSLKQRLIFLSRFLYSPKTIGSITPSSKHLVHALMNPIPWHNLKSIVELGSGTGIVTHEILQRAPSDCHVVLFEQDQALRQYLHHRYPHISLFSDAQYLTQKLKQLQLKQVDCIVSCLPLTNFHPSLRADILNEIQNALTPNGLYIQYQYSLHLKKWLEVRFSSVNIRFIPLNIPPSFIFICKNFIQ</sequence>
<dbReference type="Proteomes" id="UP000251213">
    <property type="component" value="Unassembled WGS sequence"/>
</dbReference>
<reference evidence="2 3" key="1">
    <citation type="submission" date="2018-06" db="EMBL/GenBank/DDBJ databases">
        <title>Thermoflavimicrobium daqus sp. nov., a thermophilic microbe isolated from Moutai-flavour Daqu.</title>
        <authorList>
            <person name="Wang X."/>
            <person name="Zhou H."/>
        </authorList>
    </citation>
    <scope>NUCLEOTIDE SEQUENCE [LARGE SCALE GENOMIC DNA]</scope>
    <source>
        <strain evidence="2 3">FBKL4.011</strain>
    </source>
</reference>
<dbReference type="OrthoDB" id="9805585at2"/>
<keyword evidence="3" id="KW-1185">Reference proteome</keyword>
<keyword evidence="2" id="KW-0808">Transferase</keyword>
<evidence type="ECO:0000259" key="1">
    <source>
        <dbReference type="Pfam" id="PF13649"/>
    </source>
</evidence>
<protein>
    <submittedName>
        <fullName evidence="2">Phospholipid methyltransferase</fullName>
    </submittedName>
</protein>
<dbReference type="CDD" id="cd02440">
    <property type="entry name" value="AdoMet_MTases"/>
    <property type="match status" value="1"/>
</dbReference>
<dbReference type="PROSITE" id="PS01131">
    <property type="entry name" value="RRNA_A_DIMETH"/>
    <property type="match status" value="1"/>
</dbReference>
<evidence type="ECO:0000313" key="3">
    <source>
        <dbReference type="Proteomes" id="UP000251213"/>
    </source>
</evidence>
<proteinExistence type="predicted"/>
<accession>A0A364K2R6</accession>
<evidence type="ECO:0000313" key="2">
    <source>
        <dbReference type="EMBL" id="RAL22713.1"/>
    </source>
</evidence>
<dbReference type="InterPro" id="IPR041698">
    <property type="entry name" value="Methyltransf_25"/>
</dbReference>
<reference evidence="2 3" key="2">
    <citation type="submission" date="2018-06" db="EMBL/GenBank/DDBJ databases">
        <authorList>
            <person name="Zhirakovskaya E."/>
        </authorList>
    </citation>
    <scope>NUCLEOTIDE SEQUENCE [LARGE SCALE GENOMIC DNA]</scope>
    <source>
        <strain evidence="2 3">FBKL4.011</strain>
    </source>
</reference>
<dbReference type="EMBL" id="QJKK01000008">
    <property type="protein sequence ID" value="RAL22713.1"/>
    <property type="molecule type" value="Genomic_DNA"/>
</dbReference>
<dbReference type="InterPro" id="IPR029063">
    <property type="entry name" value="SAM-dependent_MTases_sf"/>
</dbReference>
<gene>
    <name evidence="2" type="ORF">DL897_13695</name>
</gene>
<keyword evidence="2" id="KW-0489">Methyltransferase</keyword>
<name>A0A364K2R6_9BACL</name>
<comment type="caution">
    <text evidence="2">The sequence shown here is derived from an EMBL/GenBank/DDBJ whole genome shotgun (WGS) entry which is preliminary data.</text>
</comment>
<dbReference type="Gene3D" id="3.40.50.150">
    <property type="entry name" value="Vaccinia Virus protein VP39"/>
    <property type="match status" value="1"/>
</dbReference>